<dbReference type="AlphaFoldDB" id="A0A5B8LM07"/>
<dbReference type="KEGG" id="dea:FPZ08_00045"/>
<evidence type="ECO:0000313" key="1">
    <source>
        <dbReference type="EMBL" id="QDZ09291.1"/>
    </source>
</evidence>
<gene>
    <name evidence="1" type="ORF">FPZ08_00045</name>
</gene>
<organism evidence="1 2">
    <name type="scientific">Devosia ginsengisoli</name>
    <dbReference type="NCBI Taxonomy" id="400770"/>
    <lineage>
        <taxon>Bacteria</taxon>
        <taxon>Pseudomonadati</taxon>
        <taxon>Pseudomonadota</taxon>
        <taxon>Alphaproteobacteria</taxon>
        <taxon>Hyphomicrobiales</taxon>
        <taxon>Devosiaceae</taxon>
        <taxon>Devosia</taxon>
    </lineage>
</organism>
<dbReference type="RefSeq" id="WP_146288103.1">
    <property type="nucleotide sequence ID" value="NZ_CP042304.1"/>
</dbReference>
<keyword evidence="2" id="KW-1185">Reference proteome</keyword>
<dbReference type="OrthoDB" id="8866448at2"/>
<sequence>MDYVEDHLEELAETMVGGVLIEHIGGAQMPDGVTTVCPHQPGAMTTYIQHLRQLTCWSI</sequence>
<protein>
    <submittedName>
        <fullName evidence="1">Uncharacterized protein</fullName>
    </submittedName>
</protein>
<dbReference type="Proteomes" id="UP000315364">
    <property type="component" value="Chromosome"/>
</dbReference>
<proteinExistence type="predicted"/>
<accession>A0A5B8LM07</accession>
<dbReference type="EMBL" id="CP042304">
    <property type="protein sequence ID" value="QDZ09291.1"/>
    <property type="molecule type" value="Genomic_DNA"/>
</dbReference>
<evidence type="ECO:0000313" key="2">
    <source>
        <dbReference type="Proteomes" id="UP000315364"/>
    </source>
</evidence>
<name>A0A5B8LM07_9HYPH</name>
<reference evidence="1 2" key="1">
    <citation type="submission" date="2019-07" db="EMBL/GenBank/DDBJ databases">
        <title>Full genome sequence of Devosia sp. Gsoil 520.</title>
        <authorList>
            <person name="Im W.-T."/>
        </authorList>
    </citation>
    <scope>NUCLEOTIDE SEQUENCE [LARGE SCALE GENOMIC DNA]</scope>
    <source>
        <strain evidence="1 2">Gsoil 520</strain>
    </source>
</reference>